<dbReference type="GO" id="GO:0008061">
    <property type="term" value="F:chitin binding"/>
    <property type="evidence" value="ECO:0007669"/>
    <property type="project" value="InterPro"/>
</dbReference>
<dbReference type="Pfam" id="PF01607">
    <property type="entry name" value="CBM_14"/>
    <property type="match status" value="2"/>
</dbReference>
<dbReference type="InterPro" id="IPR036508">
    <property type="entry name" value="Chitin-bd_dom_sf"/>
</dbReference>
<evidence type="ECO:0000256" key="1">
    <source>
        <dbReference type="SAM" id="MobiDB-lite"/>
    </source>
</evidence>
<dbReference type="Proteomes" id="UP000007798">
    <property type="component" value="Unassembled WGS sequence"/>
</dbReference>
<dbReference type="InParanoid" id="B4NPR5"/>
<evidence type="ECO:0000313" key="3">
    <source>
        <dbReference type="EMBL" id="EDW86505.2"/>
    </source>
</evidence>
<dbReference type="InterPro" id="IPR002557">
    <property type="entry name" value="Chitin-bd_dom"/>
</dbReference>
<dbReference type="PROSITE" id="PS50940">
    <property type="entry name" value="CHIT_BIND_II"/>
    <property type="match status" value="2"/>
</dbReference>
<dbReference type="SMART" id="SM00494">
    <property type="entry name" value="ChtBD2"/>
    <property type="match status" value="3"/>
</dbReference>
<dbReference type="EMBL" id="CH964291">
    <property type="protein sequence ID" value="EDW86505.2"/>
    <property type="molecule type" value="Genomic_DNA"/>
</dbReference>
<feature type="compositionally biased region" description="Low complexity" evidence="1">
    <location>
        <begin position="309"/>
        <end position="331"/>
    </location>
</feature>
<dbReference type="AlphaFoldDB" id="B4NPR5"/>
<accession>B4NPR5</accession>
<organism evidence="3 4">
    <name type="scientific">Drosophila willistoni</name>
    <name type="common">Fruit fly</name>
    <dbReference type="NCBI Taxonomy" id="7260"/>
    <lineage>
        <taxon>Eukaryota</taxon>
        <taxon>Metazoa</taxon>
        <taxon>Ecdysozoa</taxon>
        <taxon>Arthropoda</taxon>
        <taxon>Hexapoda</taxon>
        <taxon>Insecta</taxon>
        <taxon>Pterygota</taxon>
        <taxon>Neoptera</taxon>
        <taxon>Endopterygota</taxon>
        <taxon>Diptera</taxon>
        <taxon>Brachycera</taxon>
        <taxon>Muscomorpha</taxon>
        <taxon>Ephydroidea</taxon>
        <taxon>Drosophilidae</taxon>
        <taxon>Drosophila</taxon>
        <taxon>Sophophora</taxon>
    </lineage>
</organism>
<evidence type="ECO:0000259" key="2">
    <source>
        <dbReference type="PROSITE" id="PS50940"/>
    </source>
</evidence>
<feature type="region of interest" description="Disordered" evidence="1">
    <location>
        <begin position="732"/>
        <end position="774"/>
    </location>
</feature>
<feature type="region of interest" description="Disordered" evidence="1">
    <location>
        <begin position="645"/>
        <end position="705"/>
    </location>
</feature>
<feature type="domain" description="Chitin-binding type-2" evidence="2">
    <location>
        <begin position="183"/>
        <end position="242"/>
    </location>
</feature>
<dbReference type="eggNOG" id="ENOG502S9IS">
    <property type="taxonomic scope" value="Eukaryota"/>
</dbReference>
<protein>
    <recommendedName>
        <fullName evidence="2">Chitin-binding type-2 domain-containing protein</fullName>
    </recommendedName>
</protein>
<feature type="region of interest" description="Disordered" evidence="1">
    <location>
        <begin position="476"/>
        <end position="509"/>
    </location>
</feature>
<reference evidence="3 4" key="1">
    <citation type="journal article" date="2007" name="Nature">
        <title>Evolution of genes and genomes on the Drosophila phylogeny.</title>
        <authorList>
            <consortium name="Drosophila 12 Genomes Consortium"/>
            <person name="Clark A.G."/>
            <person name="Eisen M.B."/>
            <person name="Smith D.R."/>
            <person name="Bergman C.M."/>
            <person name="Oliver B."/>
            <person name="Markow T.A."/>
            <person name="Kaufman T.C."/>
            <person name="Kellis M."/>
            <person name="Gelbart W."/>
            <person name="Iyer V.N."/>
            <person name="Pollard D.A."/>
            <person name="Sackton T.B."/>
            <person name="Larracuente A.M."/>
            <person name="Singh N.D."/>
            <person name="Abad J.P."/>
            <person name="Abt D.N."/>
            <person name="Adryan B."/>
            <person name="Aguade M."/>
            <person name="Akashi H."/>
            <person name="Anderson W.W."/>
            <person name="Aquadro C.F."/>
            <person name="Ardell D.H."/>
            <person name="Arguello R."/>
            <person name="Artieri C.G."/>
            <person name="Barbash D.A."/>
            <person name="Barker D."/>
            <person name="Barsanti P."/>
            <person name="Batterham P."/>
            <person name="Batzoglou S."/>
            <person name="Begun D."/>
            <person name="Bhutkar A."/>
            <person name="Blanco E."/>
            <person name="Bosak S.A."/>
            <person name="Bradley R.K."/>
            <person name="Brand A.D."/>
            <person name="Brent M.R."/>
            <person name="Brooks A.N."/>
            <person name="Brown R.H."/>
            <person name="Butlin R.K."/>
            <person name="Caggese C."/>
            <person name="Calvi B.R."/>
            <person name="Bernardo de Carvalho A."/>
            <person name="Caspi A."/>
            <person name="Castrezana S."/>
            <person name="Celniker S.E."/>
            <person name="Chang J.L."/>
            <person name="Chapple C."/>
            <person name="Chatterji S."/>
            <person name="Chinwalla A."/>
            <person name="Civetta A."/>
            <person name="Clifton S.W."/>
            <person name="Comeron J.M."/>
            <person name="Costello J.C."/>
            <person name="Coyne J.A."/>
            <person name="Daub J."/>
            <person name="David R.G."/>
            <person name="Delcher A.L."/>
            <person name="Delehaunty K."/>
            <person name="Do C.B."/>
            <person name="Ebling H."/>
            <person name="Edwards K."/>
            <person name="Eickbush T."/>
            <person name="Evans J.D."/>
            <person name="Filipski A."/>
            <person name="Findeiss S."/>
            <person name="Freyhult E."/>
            <person name="Fulton L."/>
            <person name="Fulton R."/>
            <person name="Garcia A.C."/>
            <person name="Gardiner A."/>
            <person name="Garfield D.A."/>
            <person name="Garvin B.E."/>
            <person name="Gibson G."/>
            <person name="Gilbert D."/>
            <person name="Gnerre S."/>
            <person name="Godfrey J."/>
            <person name="Good R."/>
            <person name="Gotea V."/>
            <person name="Gravely B."/>
            <person name="Greenberg A.J."/>
            <person name="Griffiths-Jones S."/>
            <person name="Gross S."/>
            <person name="Guigo R."/>
            <person name="Gustafson E.A."/>
            <person name="Haerty W."/>
            <person name="Hahn M.W."/>
            <person name="Halligan D.L."/>
            <person name="Halpern A.L."/>
            <person name="Halter G.M."/>
            <person name="Han M.V."/>
            <person name="Heger A."/>
            <person name="Hillier L."/>
            <person name="Hinrichs A.S."/>
            <person name="Holmes I."/>
            <person name="Hoskins R.A."/>
            <person name="Hubisz M.J."/>
            <person name="Hultmark D."/>
            <person name="Huntley M.A."/>
            <person name="Jaffe D.B."/>
            <person name="Jagadeeshan S."/>
            <person name="Jeck W.R."/>
            <person name="Johnson J."/>
            <person name="Jones C.D."/>
            <person name="Jordan W.C."/>
            <person name="Karpen G.H."/>
            <person name="Kataoka E."/>
            <person name="Keightley P.D."/>
            <person name="Kheradpour P."/>
            <person name="Kirkness E.F."/>
            <person name="Koerich L.B."/>
            <person name="Kristiansen K."/>
            <person name="Kudrna D."/>
            <person name="Kulathinal R.J."/>
            <person name="Kumar S."/>
            <person name="Kwok R."/>
            <person name="Lander E."/>
            <person name="Langley C.H."/>
            <person name="Lapoint R."/>
            <person name="Lazzaro B.P."/>
            <person name="Lee S.J."/>
            <person name="Levesque L."/>
            <person name="Li R."/>
            <person name="Lin C.F."/>
            <person name="Lin M.F."/>
            <person name="Lindblad-Toh K."/>
            <person name="Llopart A."/>
            <person name="Long M."/>
            <person name="Low L."/>
            <person name="Lozovsky E."/>
            <person name="Lu J."/>
            <person name="Luo M."/>
            <person name="Machado C.A."/>
            <person name="Makalowski W."/>
            <person name="Marzo M."/>
            <person name="Matsuda M."/>
            <person name="Matzkin L."/>
            <person name="McAllister B."/>
            <person name="McBride C.S."/>
            <person name="McKernan B."/>
            <person name="McKernan K."/>
            <person name="Mendez-Lago M."/>
            <person name="Minx P."/>
            <person name="Mollenhauer M.U."/>
            <person name="Montooth K."/>
            <person name="Mount S.M."/>
            <person name="Mu X."/>
            <person name="Myers E."/>
            <person name="Negre B."/>
            <person name="Newfeld S."/>
            <person name="Nielsen R."/>
            <person name="Noor M.A."/>
            <person name="O'Grady P."/>
            <person name="Pachter L."/>
            <person name="Papaceit M."/>
            <person name="Parisi M.J."/>
            <person name="Parisi M."/>
            <person name="Parts L."/>
            <person name="Pedersen J.S."/>
            <person name="Pesole G."/>
            <person name="Phillippy A.M."/>
            <person name="Ponting C.P."/>
            <person name="Pop M."/>
            <person name="Porcelli D."/>
            <person name="Powell J.R."/>
            <person name="Prohaska S."/>
            <person name="Pruitt K."/>
            <person name="Puig M."/>
            <person name="Quesneville H."/>
            <person name="Ram K.R."/>
            <person name="Rand D."/>
            <person name="Rasmussen M.D."/>
            <person name="Reed L.K."/>
            <person name="Reenan R."/>
            <person name="Reily A."/>
            <person name="Remington K.A."/>
            <person name="Rieger T.T."/>
            <person name="Ritchie M.G."/>
            <person name="Robin C."/>
            <person name="Rogers Y.H."/>
            <person name="Rohde C."/>
            <person name="Rozas J."/>
            <person name="Rubenfield M.J."/>
            <person name="Ruiz A."/>
            <person name="Russo S."/>
            <person name="Salzberg S.L."/>
            <person name="Sanchez-Gracia A."/>
            <person name="Saranga D.J."/>
            <person name="Sato H."/>
            <person name="Schaeffer S.W."/>
            <person name="Schatz M.C."/>
            <person name="Schlenke T."/>
            <person name="Schwartz R."/>
            <person name="Segarra C."/>
            <person name="Singh R.S."/>
            <person name="Sirot L."/>
            <person name="Sirota M."/>
            <person name="Sisneros N.B."/>
            <person name="Smith C.D."/>
            <person name="Smith T.F."/>
            <person name="Spieth J."/>
            <person name="Stage D.E."/>
            <person name="Stark A."/>
            <person name="Stephan W."/>
            <person name="Strausberg R.L."/>
            <person name="Strempel S."/>
            <person name="Sturgill D."/>
            <person name="Sutton G."/>
            <person name="Sutton G.G."/>
            <person name="Tao W."/>
            <person name="Teichmann S."/>
            <person name="Tobari Y.N."/>
            <person name="Tomimura Y."/>
            <person name="Tsolas J.M."/>
            <person name="Valente V.L."/>
            <person name="Venter E."/>
            <person name="Venter J.C."/>
            <person name="Vicario S."/>
            <person name="Vieira F.G."/>
            <person name="Vilella A.J."/>
            <person name="Villasante A."/>
            <person name="Walenz B."/>
            <person name="Wang J."/>
            <person name="Wasserman M."/>
            <person name="Watts T."/>
            <person name="Wilson D."/>
            <person name="Wilson R.K."/>
            <person name="Wing R.A."/>
            <person name="Wolfner M.F."/>
            <person name="Wong A."/>
            <person name="Wong G.K."/>
            <person name="Wu C.I."/>
            <person name="Wu G."/>
            <person name="Yamamoto D."/>
            <person name="Yang H.P."/>
            <person name="Yang S.P."/>
            <person name="Yorke J.A."/>
            <person name="Yoshida K."/>
            <person name="Zdobnov E."/>
            <person name="Zhang P."/>
            <person name="Zhang Y."/>
            <person name="Zimin A.V."/>
            <person name="Baldwin J."/>
            <person name="Abdouelleil A."/>
            <person name="Abdulkadir J."/>
            <person name="Abebe A."/>
            <person name="Abera B."/>
            <person name="Abreu J."/>
            <person name="Acer S.C."/>
            <person name="Aftuck L."/>
            <person name="Alexander A."/>
            <person name="An P."/>
            <person name="Anderson E."/>
            <person name="Anderson S."/>
            <person name="Arachi H."/>
            <person name="Azer M."/>
            <person name="Bachantsang P."/>
            <person name="Barry A."/>
            <person name="Bayul T."/>
            <person name="Berlin A."/>
            <person name="Bessette D."/>
            <person name="Bloom T."/>
            <person name="Blye J."/>
            <person name="Boguslavskiy L."/>
            <person name="Bonnet C."/>
            <person name="Boukhgalter B."/>
            <person name="Bourzgui I."/>
            <person name="Brown A."/>
            <person name="Cahill P."/>
            <person name="Channer S."/>
            <person name="Cheshatsang Y."/>
            <person name="Chuda L."/>
            <person name="Citroen M."/>
            <person name="Collymore A."/>
            <person name="Cooke P."/>
            <person name="Costello M."/>
            <person name="D'Aco K."/>
            <person name="Daza R."/>
            <person name="De Haan G."/>
            <person name="DeGray S."/>
            <person name="DeMaso C."/>
            <person name="Dhargay N."/>
            <person name="Dooley K."/>
            <person name="Dooley E."/>
            <person name="Doricent M."/>
            <person name="Dorje P."/>
            <person name="Dorjee K."/>
            <person name="Dupes A."/>
            <person name="Elong R."/>
            <person name="Falk J."/>
            <person name="Farina A."/>
            <person name="Faro S."/>
            <person name="Ferguson D."/>
            <person name="Fisher S."/>
            <person name="Foley C.D."/>
            <person name="Franke A."/>
            <person name="Friedrich D."/>
            <person name="Gadbois L."/>
            <person name="Gearin G."/>
            <person name="Gearin C.R."/>
            <person name="Giannoukos G."/>
            <person name="Goode T."/>
            <person name="Graham J."/>
            <person name="Grandbois E."/>
            <person name="Grewal S."/>
            <person name="Gyaltsen K."/>
            <person name="Hafez N."/>
            <person name="Hagos B."/>
            <person name="Hall J."/>
            <person name="Henson C."/>
            <person name="Hollinger A."/>
            <person name="Honan T."/>
            <person name="Huard M.D."/>
            <person name="Hughes L."/>
            <person name="Hurhula B."/>
            <person name="Husby M.E."/>
            <person name="Kamat A."/>
            <person name="Kanga B."/>
            <person name="Kashin S."/>
            <person name="Khazanovich D."/>
            <person name="Kisner P."/>
            <person name="Lance K."/>
            <person name="Lara M."/>
            <person name="Lee W."/>
            <person name="Lennon N."/>
            <person name="Letendre F."/>
            <person name="LeVine R."/>
            <person name="Lipovsky A."/>
            <person name="Liu X."/>
            <person name="Liu J."/>
            <person name="Liu S."/>
            <person name="Lokyitsang T."/>
            <person name="Lokyitsang Y."/>
            <person name="Lubonja R."/>
            <person name="Lui A."/>
            <person name="MacDonald P."/>
            <person name="Magnisalis V."/>
            <person name="Maru K."/>
            <person name="Matthews C."/>
            <person name="McCusker W."/>
            <person name="McDonough S."/>
            <person name="Mehta T."/>
            <person name="Meldrim J."/>
            <person name="Meneus L."/>
            <person name="Mihai O."/>
            <person name="Mihalev A."/>
            <person name="Mihova T."/>
            <person name="Mittelman R."/>
            <person name="Mlenga V."/>
            <person name="Montmayeur A."/>
            <person name="Mulrain L."/>
            <person name="Navidi A."/>
            <person name="Naylor J."/>
            <person name="Negash T."/>
            <person name="Nguyen T."/>
            <person name="Nguyen N."/>
            <person name="Nicol R."/>
            <person name="Norbu C."/>
            <person name="Norbu N."/>
            <person name="Novod N."/>
            <person name="O'Neill B."/>
            <person name="Osman S."/>
            <person name="Markiewicz E."/>
            <person name="Oyono O.L."/>
            <person name="Patti C."/>
            <person name="Phunkhang P."/>
            <person name="Pierre F."/>
            <person name="Priest M."/>
            <person name="Raghuraman S."/>
            <person name="Rege F."/>
            <person name="Reyes R."/>
            <person name="Rise C."/>
            <person name="Rogov P."/>
            <person name="Ross K."/>
            <person name="Ryan E."/>
            <person name="Settipalli S."/>
            <person name="Shea T."/>
            <person name="Sherpa N."/>
            <person name="Shi L."/>
            <person name="Shih D."/>
            <person name="Sparrow T."/>
            <person name="Spaulding J."/>
            <person name="Stalker J."/>
            <person name="Stange-Thomann N."/>
            <person name="Stavropoulos S."/>
            <person name="Stone C."/>
            <person name="Strader C."/>
            <person name="Tesfaye S."/>
            <person name="Thomson T."/>
            <person name="Thoulutsang Y."/>
            <person name="Thoulutsang D."/>
            <person name="Topham K."/>
            <person name="Topping I."/>
            <person name="Tsamla T."/>
            <person name="Vassiliev H."/>
            <person name="Vo A."/>
            <person name="Wangchuk T."/>
            <person name="Wangdi T."/>
            <person name="Weiand M."/>
            <person name="Wilkinson J."/>
            <person name="Wilson A."/>
            <person name="Yadav S."/>
            <person name="Young G."/>
            <person name="Yu Q."/>
            <person name="Zembek L."/>
            <person name="Zhong D."/>
            <person name="Zimmer A."/>
            <person name="Zwirko Z."/>
            <person name="Jaffe D.B."/>
            <person name="Alvarez P."/>
            <person name="Brockman W."/>
            <person name="Butler J."/>
            <person name="Chin C."/>
            <person name="Gnerre S."/>
            <person name="Grabherr M."/>
            <person name="Kleber M."/>
            <person name="Mauceli E."/>
            <person name="MacCallum I."/>
        </authorList>
    </citation>
    <scope>NUCLEOTIDE SEQUENCE [LARGE SCALE GENOMIC DNA]</scope>
    <source>
        <strain evidence="4">Tucson 14030-0811.24</strain>
    </source>
</reference>
<feature type="domain" description="Chitin-binding type-2" evidence="2">
    <location>
        <begin position="111"/>
        <end position="165"/>
    </location>
</feature>
<dbReference type="HOGENOM" id="CLU_002909_0_0_1"/>
<proteinExistence type="predicted"/>
<dbReference type="SUPFAM" id="SSF57625">
    <property type="entry name" value="Invertebrate chitin-binding proteins"/>
    <property type="match status" value="3"/>
</dbReference>
<name>B4NPR5_DROWI</name>
<feature type="compositionally biased region" description="Polar residues" evidence="1">
    <location>
        <begin position="695"/>
        <end position="705"/>
    </location>
</feature>
<keyword evidence="4" id="KW-1185">Reference proteome</keyword>
<dbReference type="GO" id="GO:0005576">
    <property type="term" value="C:extracellular region"/>
    <property type="evidence" value="ECO:0007669"/>
    <property type="project" value="InterPro"/>
</dbReference>
<dbReference type="STRING" id="7260.B4NPR5"/>
<sequence length="906" mass="100714">MPNGYYGQPYAYQPPYGYGYQAPPPVFSPPGSYYDNIYGVYKPFPGGGVPVRVDYNNRCSRNYVGIKPHPDQQQYYYVCQPNCVIFSKCPNLESFNSSRGRCVDRVRSDNPPRCQQEGRFRHPYDCKVYYRCDKNQSTPWLFGCPSGTIFSSFEKKCIPGDECPSTQISNSGSYIPENCEAKFPECREEGTFRSPSDCALYYTCKMQENGNYLQTRFKCPGSNSYDTQRKLCRPENEVRCQDYVRIAELAYAPVNPYYSYLSQSRTEPQLIPFEDDDETLTEIKTETKETNKQSVDVPKEPSVNIVILPTSPSTTSKTTTTTTKAPTTTREYPTYPSYPSYTYGYNYGHHYGYSAESLVKSESSSSTEKSPTTRRQAFRPGVNIVVLPSSSAPITQETTKVTTKATSKYPYKKYTYASTKTESTKTPDTSTDSPDTTKRFEFDENIVILPTVTTTVRSTSTSTTSSTVPTTVVHCSTATPETTKSTPKPTTTTEKTTTSTEKTTPKPRTTTTAAAELLKKLFNVISTTAKPKMTLSELAKHNLATSKPFIAQSLRLSIAQLASTEKQTKIEQKASTTTTETPRELNYSDEDSSEEYTDDQNETATEKMEVDEKEPVKDTLETSSSSSVPVMIMINATVSESTTIKRVPFETTTRQTTTTSTSSTPSTTTSISSTPSATTSTSSTPSTAEEDDEANQISTQSSVNDLKTQKDMLMNLLKQKLSHNTQSTTITIETKMTQGTTTEKPKPKSLPPTKINSSNHSLESYDEDEDEDYEYPNDAPAVGPATAKRHSIQPAESNGNVLIATTPAPCGHNINSTTTTTTDDYITEKVPELILKVYEPVDLKIVFCPRTCDEDHDHKFDPADSHKKSSCTGHDCIDNEPPAHHSVDLKWKPLTLKDTVGFQTIT</sequence>
<gene>
    <name evidence="3" type="primary">Dwil\GK14674</name>
    <name evidence="3" type="ORF">Dwil_GK14674</name>
</gene>
<dbReference type="Gene3D" id="2.170.140.10">
    <property type="entry name" value="Chitin binding domain"/>
    <property type="match status" value="2"/>
</dbReference>
<feature type="compositionally biased region" description="Acidic residues" evidence="1">
    <location>
        <begin position="764"/>
        <end position="774"/>
    </location>
</feature>
<feature type="compositionally biased region" description="Acidic residues" evidence="1">
    <location>
        <begin position="587"/>
        <end position="601"/>
    </location>
</feature>
<evidence type="ECO:0000313" key="4">
    <source>
        <dbReference type="Proteomes" id="UP000007798"/>
    </source>
</evidence>
<feature type="region of interest" description="Disordered" evidence="1">
    <location>
        <begin position="307"/>
        <end position="331"/>
    </location>
</feature>
<dbReference type="FunCoup" id="B4NPR5">
    <property type="interactions" value="11"/>
</dbReference>
<feature type="region of interest" description="Disordered" evidence="1">
    <location>
        <begin position="565"/>
        <end position="625"/>
    </location>
</feature>
<dbReference type="OrthoDB" id="6020543at2759"/>
<feature type="compositionally biased region" description="Polar residues" evidence="1">
    <location>
        <begin position="732"/>
        <end position="742"/>
    </location>
</feature>
<feature type="compositionally biased region" description="Low complexity" evidence="1">
    <location>
        <begin position="651"/>
        <end position="687"/>
    </location>
</feature>
<feature type="compositionally biased region" description="Basic and acidic residues" evidence="1">
    <location>
        <begin position="604"/>
        <end position="620"/>
    </location>
</feature>